<dbReference type="InterPro" id="IPR037401">
    <property type="entry name" value="SnoaL-like"/>
</dbReference>
<dbReference type="Gene3D" id="3.10.450.50">
    <property type="match status" value="1"/>
</dbReference>
<feature type="domain" description="SnoaL-like" evidence="1">
    <location>
        <begin position="8"/>
        <end position="109"/>
    </location>
</feature>
<dbReference type="EMBL" id="JZWI01000005">
    <property type="protein sequence ID" value="KLN57992.1"/>
    <property type="molecule type" value="Genomic_DNA"/>
</dbReference>
<gene>
    <name evidence="2" type="ORF">VPARA_10040</name>
</gene>
<evidence type="ECO:0000313" key="2">
    <source>
        <dbReference type="EMBL" id="KLN57992.1"/>
    </source>
</evidence>
<dbReference type="Proteomes" id="UP000035170">
    <property type="component" value="Unassembled WGS sequence"/>
</dbReference>
<dbReference type="RefSeq" id="WP_047783537.1">
    <property type="nucleotide sequence ID" value="NZ_JZWI01000005.1"/>
</dbReference>
<dbReference type="SUPFAM" id="SSF54427">
    <property type="entry name" value="NTF2-like"/>
    <property type="match status" value="1"/>
</dbReference>
<comment type="caution">
    <text evidence="2">The sequence shown here is derived from an EMBL/GenBank/DDBJ whole genome shotgun (WGS) entry which is preliminary data.</text>
</comment>
<dbReference type="InterPro" id="IPR032710">
    <property type="entry name" value="NTF2-like_dom_sf"/>
</dbReference>
<reference evidence="2 3" key="1">
    <citation type="submission" date="2015-03" db="EMBL/GenBank/DDBJ databases">
        <title>Genome sequence of Variovorax paradoxus TBEA6.</title>
        <authorList>
            <person name="Poehlein A."/>
            <person name="Schuldes J."/>
            <person name="Wuebbeler J.H."/>
            <person name="Hiessl S."/>
            <person name="Steinbuechel A."/>
            <person name="Daniel R."/>
        </authorList>
    </citation>
    <scope>NUCLEOTIDE SEQUENCE [LARGE SCALE GENOMIC DNA]</scope>
    <source>
        <strain evidence="2 3">TBEA6</strain>
    </source>
</reference>
<keyword evidence="3" id="KW-1185">Reference proteome</keyword>
<organism evidence="2 3">
    <name type="scientific">Variovorax paradoxus</name>
    <dbReference type="NCBI Taxonomy" id="34073"/>
    <lineage>
        <taxon>Bacteria</taxon>
        <taxon>Pseudomonadati</taxon>
        <taxon>Pseudomonadota</taxon>
        <taxon>Betaproteobacteria</taxon>
        <taxon>Burkholderiales</taxon>
        <taxon>Comamonadaceae</taxon>
        <taxon>Variovorax</taxon>
    </lineage>
</organism>
<dbReference type="AlphaFoldDB" id="A0A0H2MBH4"/>
<evidence type="ECO:0000259" key="1">
    <source>
        <dbReference type="Pfam" id="PF12680"/>
    </source>
</evidence>
<accession>A0A0H2MBH4</accession>
<dbReference type="PATRIC" id="fig|34073.19.peg.1020"/>
<dbReference type="Pfam" id="PF12680">
    <property type="entry name" value="SnoaL_2"/>
    <property type="match status" value="1"/>
</dbReference>
<sequence>MPTTERLEAFIVAVESGAHAKAIENFYTEDATMRENQAEPRRGRSTLVAREQATLDRTASVVSTCVRPVFVNGDHVVIRWVFDFRFKDGKAMRMEELAWQRWEGDRIAQEEFFYDPSQARPA</sequence>
<evidence type="ECO:0000313" key="3">
    <source>
        <dbReference type="Proteomes" id="UP000035170"/>
    </source>
</evidence>
<protein>
    <submittedName>
        <fullName evidence="2">SnoaL-like domain protein</fullName>
    </submittedName>
</protein>
<proteinExistence type="predicted"/>
<name>A0A0H2MBH4_VARPD</name>